<organism evidence="2 3">
    <name type="scientific">Lentinus tigrinus ALCF2SS1-6</name>
    <dbReference type="NCBI Taxonomy" id="1328759"/>
    <lineage>
        <taxon>Eukaryota</taxon>
        <taxon>Fungi</taxon>
        <taxon>Dikarya</taxon>
        <taxon>Basidiomycota</taxon>
        <taxon>Agaricomycotina</taxon>
        <taxon>Agaricomycetes</taxon>
        <taxon>Polyporales</taxon>
        <taxon>Polyporaceae</taxon>
        <taxon>Lentinus</taxon>
    </lineage>
</organism>
<evidence type="ECO:0000313" key="3">
    <source>
        <dbReference type="Proteomes" id="UP000313359"/>
    </source>
</evidence>
<keyword evidence="3" id="KW-1185">Reference proteome</keyword>
<evidence type="ECO:0000313" key="2">
    <source>
        <dbReference type="EMBL" id="RPD53087.1"/>
    </source>
</evidence>
<feature type="region of interest" description="Disordered" evidence="1">
    <location>
        <begin position="31"/>
        <end position="54"/>
    </location>
</feature>
<evidence type="ECO:0000256" key="1">
    <source>
        <dbReference type="SAM" id="MobiDB-lite"/>
    </source>
</evidence>
<accession>A0A5C2RRL9</accession>
<dbReference type="EMBL" id="ML122330">
    <property type="protein sequence ID" value="RPD53087.1"/>
    <property type="molecule type" value="Genomic_DNA"/>
</dbReference>
<gene>
    <name evidence="2" type="ORF">L227DRAFT_617291</name>
</gene>
<proteinExistence type="predicted"/>
<dbReference type="OrthoDB" id="191139at2759"/>
<name>A0A5C2RRL9_9APHY</name>
<sequence>MGLNYQGGHDEFNSLKPTAMGALTQLYAGTTPESADLGGTAAPDTVGEAKETVDPETGRRMWKWLEKEMKDIGYRP</sequence>
<protein>
    <submittedName>
        <fullName evidence="2">Uncharacterized protein</fullName>
    </submittedName>
</protein>
<dbReference type="AlphaFoldDB" id="A0A5C2RRL9"/>
<dbReference type="STRING" id="1328759.A0A5C2RRL9"/>
<reference evidence="2" key="1">
    <citation type="journal article" date="2018" name="Genome Biol. Evol.">
        <title>Genomics and development of Lentinus tigrinus, a white-rot wood-decaying mushroom with dimorphic fruiting bodies.</title>
        <authorList>
            <person name="Wu B."/>
            <person name="Xu Z."/>
            <person name="Knudson A."/>
            <person name="Carlson A."/>
            <person name="Chen N."/>
            <person name="Kovaka S."/>
            <person name="LaButti K."/>
            <person name="Lipzen A."/>
            <person name="Pennachio C."/>
            <person name="Riley R."/>
            <person name="Schakwitz W."/>
            <person name="Umezawa K."/>
            <person name="Ohm R.A."/>
            <person name="Grigoriev I.V."/>
            <person name="Nagy L.G."/>
            <person name="Gibbons J."/>
            <person name="Hibbett D."/>
        </authorList>
    </citation>
    <scope>NUCLEOTIDE SEQUENCE [LARGE SCALE GENOMIC DNA]</scope>
    <source>
        <strain evidence="2">ALCF2SS1-6</strain>
    </source>
</reference>
<dbReference type="Proteomes" id="UP000313359">
    <property type="component" value="Unassembled WGS sequence"/>
</dbReference>